<dbReference type="SUPFAM" id="SSF102848">
    <property type="entry name" value="NSFL1 (p97 ATPase) cofactor p47, SEP domain"/>
    <property type="match status" value="1"/>
</dbReference>
<dbReference type="GO" id="GO:0007030">
    <property type="term" value="P:Golgi organization"/>
    <property type="evidence" value="ECO:0007669"/>
    <property type="project" value="TreeGrafter"/>
</dbReference>
<feature type="domain" description="SEP" evidence="3">
    <location>
        <begin position="189"/>
        <end position="254"/>
    </location>
</feature>
<dbReference type="Gene3D" id="3.30.420.210">
    <property type="entry name" value="SEP domain"/>
    <property type="match status" value="1"/>
</dbReference>
<dbReference type="GO" id="GO:0031468">
    <property type="term" value="P:nuclear membrane reassembly"/>
    <property type="evidence" value="ECO:0007669"/>
    <property type="project" value="TreeGrafter"/>
</dbReference>
<dbReference type="InterPro" id="IPR029071">
    <property type="entry name" value="Ubiquitin-like_domsf"/>
</dbReference>
<evidence type="ECO:0000259" key="2">
    <source>
        <dbReference type="PROSITE" id="PS50033"/>
    </source>
</evidence>
<sequence>MADANEESDLIAQFCGVTGADSSRAKLCLESASWNLQLALASFYEDPDDSMGPQSSPEPPPERPKSPVATSKPPARPSARIRGLSDLTNEDSANEEEGQAFYAGGSEHSGQQVLGPGKKPEGKENFVVEMFKAAKRHGAQVLEPGMDDGAHQERGRGGSWFQGVGHRLGDTTTGSEPVASRAMPPRQSSVSRVLKMWQDGFSIDDGPLHAYDDPGSQEFLQAIRQGEIPRELLQEANGAEVNLNMEDHRHEQYVGPPRPRVTAFEGTGHRLGTVTPTLTRPANSDLPPERAEANAKVAINLDESKPTTNIQIRLSDGSRLVAQMNHTNTVGDIFKYIVVARPEYEATTFSLLTTFPHKELTDESATLKDANLLNAVIVQRLK</sequence>
<dbReference type="Gene3D" id="3.10.20.90">
    <property type="entry name" value="Phosphatidylinositol 3-kinase Catalytic Subunit, Chain A, domain 1"/>
    <property type="match status" value="1"/>
</dbReference>
<dbReference type="CDD" id="cd14348">
    <property type="entry name" value="UBA_p47"/>
    <property type="match status" value="1"/>
</dbReference>
<evidence type="ECO:0000259" key="3">
    <source>
        <dbReference type="PROSITE" id="PS51399"/>
    </source>
</evidence>
<dbReference type="Pfam" id="PF14555">
    <property type="entry name" value="UBA_4"/>
    <property type="match status" value="1"/>
</dbReference>
<organism evidence="4">
    <name type="scientific">Hyalomma excavatum</name>
    <dbReference type="NCBI Taxonomy" id="257692"/>
    <lineage>
        <taxon>Eukaryota</taxon>
        <taxon>Metazoa</taxon>
        <taxon>Ecdysozoa</taxon>
        <taxon>Arthropoda</taxon>
        <taxon>Chelicerata</taxon>
        <taxon>Arachnida</taxon>
        <taxon>Acari</taxon>
        <taxon>Parasitiformes</taxon>
        <taxon>Ixodida</taxon>
        <taxon>Ixodoidea</taxon>
        <taxon>Ixodidae</taxon>
        <taxon>Hyalomminae</taxon>
        <taxon>Hyalomma</taxon>
    </lineage>
</organism>
<feature type="domain" description="UBX" evidence="2">
    <location>
        <begin position="303"/>
        <end position="380"/>
    </location>
</feature>
<dbReference type="InterPro" id="IPR009060">
    <property type="entry name" value="UBA-like_sf"/>
</dbReference>
<dbReference type="Pfam" id="PF00789">
    <property type="entry name" value="UBX"/>
    <property type="match status" value="1"/>
</dbReference>
<evidence type="ECO:0000313" key="4">
    <source>
        <dbReference type="EMBL" id="JAP64971.1"/>
    </source>
</evidence>
<dbReference type="GO" id="GO:0043161">
    <property type="term" value="P:proteasome-mediated ubiquitin-dependent protein catabolic process"/>
    <property type="evidence" value="ECO:0007669"/>
    <property type="project" value="TreeGrafter"/>
</dbReference>
<dbReference type="GO" id="GO:0043130">
    <property type="term" value="F:ubiquitin binding"/>
    <property type="evidence" value="ECO:0007669"/>
    <property type="project" value="TreeGrafter"/>
</dbReference>
<dbReference type="PANTHER" id="PTHR23333">
    <property type="entry name" value="UBX DOMAIN CONTAINING PROTEIN"/>
    <property type="match status" value="1"/>
</dbReference>
<dbReference type="GO" id="GO:0005829">
    <property type="term" value="C:cytosol"/>
    <property type="evidence" value="ECO:0007669"/>
    <property type="project" value="TreeGrafter"/>
</dbReference>
<dbReference type="SMART" id="SM00166">
    <property type="entry name" value="UBX"/>
    <property type="match status" value="1"/>
</dbReference>
<dbReference type="FunFam" id="1.10.8.10:FF:000020">
    <property type="entry name" value="NSFL1 (p97) cofactor (p47)"/>
    <property type="match status" value="1"/>
</dbReference>
<dbReference type="AlphaFoldDB" id="A0A131XGY2"/>
<feature type="region of interest" description="Disordered" evidence="1">
    <location>
        <begin position="143"/>
        <end position="189"/>
    </location>
</feature>
<dbReference type="SUPFAM" id="SSF46934">
    <property type="entry name" value="UBA-like"/>
    <property type="match status" value="1"/>
</dbReference>
<name>A0A131XGY2_9ACAR</name>
<dbReference type="InterPro" id="IPR001012">
    <property type="entry name" value="UBX_dom"/>
</dbReference>
<proteinExistence type="evidence at transcript level"/>
<dbReference type="EMBL" id="GEFH01003610">
    <property type="protein sequence ID" value="JAP64971.1"/>
    <property type="molecule type" value="mRNA"/>
</dbReference>
<dbReference type="PROSITE" id="PS50033">
    <property type="entry name" value="UBX"/>
    <property type="match status" value="1"/>
</dbReference>
<dbReference type="GO" id="GO:0000045">
    <property type="term" value="P:autophagosome assembly"/>
    <property type="evidence" value="ECO:0007669"/>
    <property type="project" value="TreeGrafter"/>
</dbReference>
<feature type="region of interest" description="Disordered" evidence="1">
    <location>
        <begin position="45"/>
        <end position="92"/>
    </location>
</feature>
<feature type="region of interest" description="Disordered" evidence="1">
    <location>
        <begin position="103"/>
        <end position="122"/>
    </location>
</feature>
<dbReference type="Pfam" id="PF08059">
    <property type="entry name" value="SEP"/>
    <property type="match status" value="1"/>
</dbReference>
<dbReference type="GO" id="GO:0061025">
    <property type="term" value="P:membrane fusion"/>
    <property type="evidence" value="ECO:0007669"/>
    <property type="project" value="TreeGrafter"/>
</dbReference>
<dbReference type="GO" id="GO:0005634">
    <property type="term" value="C:nucleus"/>
    <property type="evidence" value="ECO:0007669"/>
    <property type="project" value="TreeGrafter"/>
</dbReference>
<protein>
    <submittedName>
        <fullName evidence="4">Protein tyrosine phosphatase shp1/cofactor for p97 atpase-mediated vesicle membrane fusion</fullName>
    </submittedName>
</protein>
<accession>A0A131XGY2</accession>
<dbReference type="Gene3D" id="1.10.8.10">
    <property type="entry name" value="DNA helicase RuvA subunit, C-terminal domain"/>
    <property type="match status" value="1"/>
</dbReference>
<dbReference type="InterPro" id="IPR036241">
    <property type="entry name" value="NSFL1C_SEP_dom_sf"/>
</dbReference>
<dbReference type="SMART" id="SM00553">
    <property type="entry name" value="SEP"/>
    <property type="match status" value="1"/>
</dbReference>
<reference evidence="4" key="1">
    <citation type="journal article" date="2017" name="Ticks Tick Borne Dis.">
        <title>An insight into the sialome of Hyalomma excavatum.</title>
        <authorList>
            <person name="Ribeiro J.M."/>
            <person name="Slovak M."/>
            <person name="Francischetti I.M."/>
        </authorList>
    </citation>
    <scope>NUCLEOTIDE SEQUENCE</scope>
    <source>
        <strain evidence="4">Samish</strain>
        <tissue evidence="4">Salivary glands</tissue>
    </source>
</reference>
<dbReference type="SUPFAM" id="SSF54236">
    <property type="entry name" value="Ubiquitin-like"/>
    <property type="match status" value="1"/>
</dbReference>
<dbReference type="FunFam" id="3.30.420.210:FF:000002">
    <property type="entry name" value="UBX domain-containing protein 1"/>
    <property type="match status" value="1"/>
</dbReference>
<dbReference type="PROSITE" id="PS51399">
    <property type="entry name" value="SEP"/>
    <property type="match status" value="1"/>
</dbReference>
<dbReference type="InterPro" id="IPR012989">
    <property type="entry name" value="SEP_domain"/>
</dbReference>
<dbReference type="PANTHER" id="PTHR23333:SF20">
    <property type="entry name" value="NSFL1 COFACTOR P47"/>
    <property type="match status" value="1"/>
</dbReference>
<evidence type="ECO:0000256" key="1">
    <source>
        <dbReference type="SAM" id="MobiDB-lite"/>
    </source>
</evidence>